<evidence type="ECO:0000313" key="8">
    <source>
        <dbReference type="EMBL" id="VUS27862.1"/>
    </source>
</evidence>
<dbReference type="AlphaFoldDB" id="A0A564H327"/>
<evidence type="ECO:0000313" key="9">
    <source>
        <dbReference type="Proteomes" id="UP000317374"/>
    </source>
</evidence>
<proteinExistence type="inferred from homology"/>
<name>A0A564H327_9ENTR</name>
<protein>
    <submittedName>
        <fullName evidence="7">Fimbrial protein</fullName>
    </submittedName>
    <submittedName>
        <fullName evidence="8">Putative fimbrial-like protein ElfG</fullName>
    </submittedName>
</protein>
<dbReference type="PANTHER" id="PTHR33420">
    <property type="entry name" value="FIMBRIAL SUBUNIT ELFA-RELATED"/>
    <property type="match status" value="1"/>
</dbReference>
<dbReference type="NCBIfam" id="NF011825">
    <property type="entry name" value="PRK15297.1"/>
    <property type="match status" value="1"/>
</dbReference>
<dbReference type="Pfam" id="PF00419">
    <property type="entry name" value="Fimbrial"/>
    <property type="match status" value="1"/>
</dbReference>
<accession>A0A564H327</accession>
<evidence type="ECO:0000256" key="5">
    <source>
        <dbReference type="SAM" id="SignalP"/>
    </source>
</evidence>
<dbReference type="InterPro" id="IPR036937">
    <property type="entry name" value="Adhesion_dom_fimbrial_sf"/>
</dbReference>
<comment type="subcellular location">
    <subcellularLocation>
        <location evidence="1">Fimbrium</location>
    </subcellularLocation>
</comment>
<evidence type="ECO:0000259" key="6">
    <source>
        <dbReference type="Pfam" id="PF00419"/>
    </source>
</evidence>
<organism evidence="8 9">
    <name type="scientific">Klebsiella huaxiensis</name>
    <dbReference type="NCBI Taxonomy" id="2153354"/>
    <lineage>
        <taxon>Bacteria</taxon>
        <taxon>Pseudomonadati</taxon>
        <taxon>Pseudomonadota</taxon>
        <taxon>Gammaproteobacteria</taxon>
        <taxon>Enterobacterales</taxon>
        <taxon>Enterobacteriaceae</taxon>
        <taxon>Klebsiella/Raoultella group</taxon>
        <taxon>Klebsiella</taxon>
    </lineage>
</organism>
<keyword evidence="3 5" id="KW-0732">Signal</keyword>
<reference evidence="7" key="2">
    <citation type="submission" date="2023-03" db="EMBL/GenBank/DDBJ databases">
        <title>identification of new KPC variant in Klebsiella huaxiensis from the Hospital Sewage Samples in China.</title>
        <authorList>
            <person name="Wu Y."/>
        </authorList>
    </citation>
    <scope>NUCLEOTIDE SEQUENCE</scope>
    <source>
        <strain evidence="7">ZR-9</strain>
    </source>
</reference>
<sequence>MNIQWIKFTFLAVAFISGHTMAQNIGNGSGWCQSTNGTHVFPFSFNQTITDTTENKTGKIIEQHWSVTGYYGAQCDCDNSDYQGPNYFTATTGDLTQKGTFSESRYYGHMDYYVLVPNKLEIGTEAYIAGQLSEYVPIPFTSLSNKDSSAGGCKGAEMSEMSAGNKGTVRIYVSHPLVGQIVIPETTIMNLYLSKIIVSSGDNIPPAATPIARVTMSGTITVPQSCTIEAGQMIEVNFDDIFGKDIKNLGDSPTQKTKKISFTCSNVADGTNLSIALYGENDPNNTNYLKTTNDDIGIKITDRDQNIIAPNSNNFIPVYSYIDGVGSTQFTAAPVNTTGKIPHTGEYEATATLEIQIR</sequence>
<evidence type="ECO:0000313" key="7">
    <source>
        <dbReference type="EMBL" id="MDG1641464.1"/>
    </source>
</evidence>
<evidence type="ECO:0000256" key="2">
    <source>
        <dbReference type="ARBA" id="ARBA00006671"/>
    </source>
</evidence>
<dbReference type="GO" id="GO:0043709">
    <property type="term" value="P:cell adhesion involved in single-species biofilm formation"/>
    <property type="evidence" value="ECO:0007669"/>
    <property type="project" value="TreeGrafter"/>
</dbReference>
<dbReference type="EMBL" id="CABGGW010000002">
    <property type="protein sequence ID" value="VUS27862.1"/>
    <property type="molecule type" value="Genomic_DNA"/>
</dbReference>
<evidence type="ECO:0000256" key="4">
    <source>
        <dbReference type="ARBA" id="ARBA00023263"/>
    </source>
</evidence>
<evidence type="ECO:0000313" key="10">
    <source>
        <dbReference type="Proteomes" id="UP001075001"/>
    </source>
</evidence>
<keyword evidence="10" id="KW-1185">Reference proteome</keyword>
<keyword evidence="4" id="KW-0281">Fimbrium</keyword>
<evidence type="ECO:0000256" key="3">
    <source>
        <dbReference type="ARBA" id="ARBA00022729"/>
    </source>
</evidence>
<dbReference type="Proteomes" id="UP001075001">
    <property type="component" value="Unassembled WGS sequence"/>
</dbReference>
<reference evidence="8 9" key="1">
    <citation type="submission" date="2019-07" db="EMBL/GenBank/DDBJ databases">
        <authorList>
            <person name="Brisse S."/>
            <person name="Rodrigues C."/>
            <person name="Thorpe H."/>
        </authorList>
    </citation>
    <scope>NUCLEOTIDE SEQUENCE [LARGE SCALE GENOMIC DNA]</scope>
    <source>
        <strain evidence="8">SB6422</strain>
    </source>
</reference>
<dbReference type="OrthoDB" id="8582771at2"/>
<dbReference type="PANTHER" id="PTHR33420:SF31">
    <property type="entry name" value="TYPE 1 FIMBRIN D-MANNOSE SPECIFIC ADHESIN"/>
    <property type="match status" value="1"/>
</dbReference>
<dbReference type="SUPFAM" id="SSF49401">
    <property type="entry name" value="Bacterial adhesins"/>
    <property type="match status" value="1"/>
</dbReference>
<dbReference type="EMBL" id="JAPQEX020000001">
    <property type="protein sequence ID" value="MDG1641464.1"/>
    <property type="molecule type" value="Genomic_DNA"/>
</dbReference>
<dbReference type="InterPro" id="IPR000259">
    <property type="entry name" value="Adhesion_dom_fimbrial"/>
</dbReference>
<dbReference type="GO" id="GO:0009289">
    <property type="term" value="C:pilus"/>
    <property type="evidence" value="ECO:0007669"/>
    <property type="project" value="UniProtKB-SubCell"/>
</dbReference>
<comment type="similarity">
    <text evidence="2">Belongs to the fimbrial protein family.</text>
</comment>
<dbReference type="InterPro" id="IPR008966">
    <property type="entry name" value="Adhesion_dom_sf"/>
</dbReference>
<feature type="signal peptide" evidence="5">
    <location>
        <begin position="1"/>
        <end position="22"/>
    </location>
</feature>
<evidence type="ECO:0000256" key="1">
    <source>
        <dbReference type="ARBA" id="ARBA00004561"/>
    </source>
</evidence>
<feature type="domain" description="Fimbrial-type adhesion" evidence="6">
    <location>
        <begin position="215"/>
        <end position="357"/>
    </location>
</feature>
<gene>
    <name evidence="8" type="primary">elfG</name>
    <name evidence="7" type="ORF">OXR69_006155</name>
    <name evidence="8" type="ORF">SB6422_03988</name>
</gene>
<feature type="chain" id="PRO_5022705184" evidence="5">
    <location>
        <begin position="23"/>
        <end position="358"/>
    </location>
</feature>
<dbReference type="Proteomes" id="UP000317374">
    <property type="component" value="Unassembled WGS sequence"/>
</dbReference>
<dbReference type="Gene3D" id="2.60.40.1090">
    <property type="entry name" value="Fimbrial-type adhesion domain"/>
    <property type="match status" value="1"/>
</dbReference>
<dbReference type="InterPro" id="IPR050263">
    <property type="entry name" value="Bact_Fimbrial_Adh_Pro"/>
</dbReference>
<dbReference type="RefSeq" id="WP_112215785.1">
    <property type="nucleotide sequence ID" value="NZ_CABGGQ010000011.1"/>
</dbReference>